<dbReference type="EMBL" id="VSIV01000260">
    <property type="protein sequence ID" value="TYB32793.1"/>
    <property type="molecule type" value="Genomic_DNA"/>
</dbReference>
<name>A0A3D5QBW6_FLESI</name>
<reference evidence="2 4" key="1">
    <citation type="journal article" date="2018" name="Nat. Biotechnol.">
        <title>A standardized bacterial taxonomy based on genome phylogeny substantially revises the tree of life.</title>
        <authorList>
            <person name="Parks D.H."/>
            <person name="Chuvochina M."/>
            <person name="Waite D.W."/>
            <person name="Rinke C."/>
            <person name="Skarshewski A."/>
            <person name="Chaumeil P.A."/>
            <person name="Hugenholtz P."/>
        </authorList>
    </citation>
    <scope>NUCLEOTIDE SEQUENCE [LARGE SCALE GENOMIC DNA]</scope>
    <source>
        <strain evidence="2">UBA8672</strain>
    </source>
</reference>
<sequence>MSVIGEVQKNNTEKFVVEAKEYKGKNFVDVRIYYLDKESDDWKPTKKGITLTKYTYEPLLKLITEAYQKIQ</sequence>
<feature type="domain" description="Transcriptional coactivator p15 (PC4) C-terminal" evidence="1">
    <location>
        <begin position="10"/>
        <end position="61"/>
    </location>
</feature>
<dbReference type="Pfam" id="PF02229">
    <property type="entry name" value="PC4"/>
    <property type="match status" value="1"/>
</dbReference>
<dbReference type="GO" id="GO:0006355">
    <property type="term" value="P:regulation of DNA-templated transcription"/>
    <property type="evidence" value="ECO:0007669"/>
    <property type="project" value="InterPro"/>
</dbReference>
<reference evidence="3 5" key="2">
    <citation type="submission" date="2019-08" db="EMBL/GenBank/DDBJ databases">
        <title>Genomic characterization of a novel candidate phylum (ARYD3) from a high temperature, high salinity tertiary oil reservoir in north central Oklahoma, USA.</title>
        <authorList>
            <person name="Youssef N.H."/>
            <person name="Yadav A."/>
            <person name="Elshahed M.S."/>
        </authorList>
    </citation>
    <scope>NUCLEOTIDE SEQUENCE [LARGE SCALE GENOMIC DNA]</scope>
    <source>
        <strain evidence="3">ARYD1</strain>
    </source>
</reference>
<organism evidence="2 4">
    <name type="scientific">Flexistipes sinusarabici</name>
    <dbReference type="NCBI Taxonomy" id="2352"/>
    <lineage>
        <taxon>Bacteria</taxon>
        <taxon>Pseudomonadati</taxon>
        <taxon>Deferribacterota</taxon>
        <taxon>Deferribacteres</taxon>
        <taxon>Deferribacterales</taxon>
        <taxon>Flexistipitaceae</taxon>
        <taxon>Flexistipes</taxon>
    </lineage>
</organism>
<dbReference type="Proteomes" id="UP000323337">
    <property type="component" value="Unassembled WGS sequence"/>
</dbReference>
<evidence type="ECO:0000313" key="2">
    <source>
        <dbReference type="EMBL" id="HCW93208.1"/>
    </source>
</evidence>
<dbReference type="EMBL" id="DPPF01000117">
    <property type="protein sequence ID" value="HCW93208.1"/>
    <property type="molecule type" value="Genomic_DNA"/>
</dbReference>
<dbReference type="Proteomes" id="UP000262325">
    <property type="component" value="Unassembled WGS sequence"/>
</dbReference>
<protein>
    <submittedName>
        <fullName evidence="2">Transcriptional coactivator p15</fullName>
    </submittedName>
</protein>
<dbReference type="AlphaFoldDB" id="A0A3D5QBW6"/>
<dbReference type="InterPro" id="IPR009044">
    <property type="entry name" value="ssDNA-bd_transcriptional_reg"/>
</dbReference>
<dbReference type="RefSeq" id="WP_303701687.1">
    <property type="nucleotide sequence ID" value="NZ_VSIV01000260.1"/>
</dbReference>
<evidence type="ECO:0000313" key="4">
    <source>
        <dbReference type="Proteomes" id="UP000262325"/>
    </source>
</evidence>
<accession>A0A3D5QBW6</accession>
<comment type="caution">
    <text evidence="2">The sequence shown here is derived from an EMBL/GenBank/DDBJ whole genome shotgun (WGS) entry which is preliminary data.</text>
</comment>
<dbReference type="Gene3D" id="2.30.31.10">
    <property type="entry name" value="Transcriptional Coactivator Pc4, Chain A"/>
    <property type="match status" value="1"/>
</dbReference>
<gene>
    <name evidence="2" type="ORF">DHM44_05975</name>
    <name evidence="3" type="ORF">FXF49_09650</name>
</gene>
<dbReference type="SUPFAM" id="SSF54447">
    <property type="entry name" value="ssDNA-binding transcriptional regulator domain"/>
    <property type="match status" value="1"/>
</dbReference>
<proteinExistence type="predicted"/>
<dbReference type="GO" id="GO:0003677">
    <property type="term" value="F:DNA binding"/>
    <property type="evidence" value="ECO:0007669"/>
    <property type="project" value="InterPro"/>
</dbReference>
<dbReference type="InterPro" id="IPR003173">
    <property type="entry name" value="PC4_C"/>
</dbReference>
<evidence type="ECO:0000259" key="1">
    <source>
        <dbReference type="Pfam" id="PF02229"/>
    </source>
</evidence>
<evidence type="ECO:0000313" key="5">
    <source>
        <dbReference type="Proteomes" id="UP000323337"/>
    </source>
</evidence>
<evidence type="ECO:0000313" key="3">
    <source>
        <dbReference type="EMBL" id="TYB32793.1"/>
    </source>
</evidence>